<dbReference type="Proteomes" id="UP001329825">
    <property type="component" value="Chromosome 2"/>
</dbReference>
<protein>
    <recommendedName>
        <fullName evidence="8">Translation initiation factor 3 N-terminal domain-containing protein</fullName>
    </recommendedName>
</protein>
<evidence type="ECO:0000313" key="7">
    <source>
        <dbReference type="Proteomes" id="UP001329825"/>
    </source>
</evidence>
<feature type="coiled-coil region" evidence="4">
    <location>
        <begin position="122"/>
        <end position="149"/>
    </location>
</feature>
<name>A0ABZ1CT74_9TREE</name>
<keyword evidence="7" id="KW-1185">Reference proteome</keyword>
<dbReference type="InterPro" id="IPR001288">
    <property type="entry name" value="Translation_initiation_fac_3"/>
</dbReference>
<sequence>MAPRITTLIRSITTASATSSLQPVITARASSSRERLRFVRQASSSSSSSPSFGLRAPAPEAHPLSYKDASIPYRSVQLVDPATNHLMDPQPLRSILQTYDKSTHTLVLVNIDRETPIVKLINKVEERKKERESEEKIRLKKRMSIEEKEVQVSWQSAKGDLSHKLELAKSLLEKGDRVQIVFANRKKSESISDPKKQEIISSFDTELDGVVGKKWKDDDKNKGLWILYYNPLESTRNQVQSKVKDQELAKRKEKEEKKEARRKKEEERRLKAEARAAAAADENSSLA</sequence>
<evidence type="ECO:0000256" key="1">
    <source>
        <dbReference type="ARBA" id="ARBA00005439"/>
    </source>
</evidence>
<organism evidence="6 7">
    <name type="scientific">Kwoniella shivajii</name>
    <dbReference type="NCBI Taxonomy" id="564305"/>
    <lineage>
        <taxon>Eukaryota</taxon>
        <taxon>Fungi</taxon>
        <taxon>Dikarya</taxon>
        <taxon>Basidiomycota</taxon>
        <taxon>Agaricomycotina</taxon>
        <taxon>Tremellomycetes</taxon>
        <taxon>Tremellales</taxon>
        <taxon>Cryptococcaceae</taxon>
        <taxon>Kwoniella</taxon>
    </lineage>
</organism>
<keyword evidence="3" id="KW-0648">Protein biosynthesis</keyword>
<dbReference type="GeneID" id="87954031"/>
<dbReference type="PANTHER" id="PTHR10938">
    <property type="entry name" value="TRANSLATION INITIATION FACTOR IF-3"/>
    <property type="match status" value="1"/>
</dbReference>
<evidence type="ECO:0000256" key="3">
    <source>
        <dbReference type="ARBA" id="ARBA00022917"/>
    </source>
</evidence>
<feature type="region of interest" description="Disordered" evidence="5">
    <location>
        <begin position="238"/>
        <end position="287"/>
    </location>
</feature>
<keyword evidence="2" id="KW-0396">Initiation factor</keyword>
<dbReference type="Gene3D" id="3.30.110.10">
    <property type="entry name" value="Translation initiation factor 3 (IF-3), C-terminal domain"/>
    <property type="match status" value="1"/>
</dbReference>
<proteinExistence type="inferred from homology"/>
<evidence type="ECO:0000313" key="6">
    <source>
        <dbReference type="EMBL" id="WRT64959.1"/>
    </source>
</evidence>
<dbReference type="EMBL" id="CP141882">
    <property type="protein sequence ID" value="WRT64959.1"/>
    <property type="molecule type" value="Genomic_DNA"/>
</dbReference>
<keyword evidence="4" id="KW-0175">Coiled coil</keyword>
<evidence type="ECO:0000256" key="4">
    <source>
        <dbReference type="SAM" id="Coils"/>
    </source>
</evidence>
<feature type="compositionally biased region" description="Basic and acidic residues" evidence="5">
    <location>
        <begin position="242"/>
        <end position="274"/>
    </location>
</feature>
<dbReference type="SUPFAM" id="SSF55200">
    <property type="entry name" value="Translation initiation factor IF3, C-terminal domain"/>
    <property type="match status" value="1"/>
</dbReference>
<evidence type="ECO:0000256" key="5">
    <source>
        <dbReference type="SAM" id="MobiDB-lite"/>
    </source>
</evidence>
<dbReference type="InterPro" id="IPR036788">
    <property type="entry name" value="T_IF-3_C_sf"/>
</dbReference>
<reference evidence="6 7" key="1">
    <citation type="submission" date="2024-01" db="EMBL/GenBank/DDBJ databases">
        <title>Comparative genomics of Cryptococcus and Kwoniella reveals pathogenesis evolution and contrasting modes of karyotype evolution via chromosome fusion or intercentromeric recombination.</title>
        <authorList>
            <person name="Coelho M.A."/>
            <person name="David-Palma M."/>
            <person name="Shea T."/>
            <person name="Bowers K."/>
            <person name="McGinley-Smith S."/>
            <person name="Mohammad A.W."/>
            <person name="Gnirke A."/>
            <person name="Yurkov A.M."/>
            <person name="Nowrousian M."/>
            <person name="Sun S."/>
            <person name="Cuomo C.A."/>
            <person name="Heitman J."/>
        </authorList>
    </citation>
    <scope>NUCLEOTIDE SEQUENCE [LARGE SCALE GENOMIC DNA]</scope>
    <source>
        <strain evidence="6">CBS 11374</strain>
    </source>
</reference>
<dbReference type="PANTHER" id="PTHR10938:SF0">
    <property type="entry name" value="TRANSLATION INITIATION FACTOR IF-3, MITOCHONDRIAL"/>
    <property type="match status" value="1"/>
</dbReference>
<gene>
    <name evidence="6" type="ORF">IL334_001900</name>
</gene>
<comment type="similarity">
    <text evidence="1">Belongs to the IF-3 family.</text>
</comment>
<accession>A0ABZ1CT74</accession>
<dbReference type="RefSeq" id="XP_062789699.1">
    <property type="nucleotide sequence ID" value="XM_062933648.1"/>
</dbReference>
<evidence type="ECO:0008006" key="8">
    <source>
        <dbReference type="Google" id="ProtNLM"/>
    </source>
</evidence>
<evidence type="ECO:0000256" key="2">
    <source>
        <dbReference type="ARBA" id="ARBA00022540"/>
    </source>
</evidence>